<proteinExistence type="predicted"/>
<evidence type="ECO:0000256" key="4">
    <source>
        <dbReference type="SAM" id="SignalP"/>
    </source>
</evidence>
<keyword evidence="4" id="KW-0732">Signal</keyword>
<dbReference type="InterPro" id="IPR041371">
    <property type="entry name" value="GH92_N"/>
</dbReference>
<feature type="chain" id="PRO_5001916531" description="Alpha-1,2-mannosidase" evidence="4">
    <location>
        <begin position="22"/>
        <end position="782"/>
    </location>
</feature>
<comment type="caution">
    <text evidence="7">The sequence shown here is derived from an EMBL/GenBank/DDBJ whole genome shotgun (WGS) entry which is preliminary data.</text>
</comment>
<organism evidence="7 8">
    <name type="scientific">Hoylesella buccalis DNF00853</name>
    <dbReference type="NCBI Taxonomy" id="1401074"/>
    <lineage>
        <taxon>Bacteria</taxon>
        <taxon>Pseudomonadati</taxon>
        <taxon>Bacteroidota</taxon>
        <taxon>Bacteroidia</taxon>
        <taxon>Bacteroidales</taxon>
        <taxon>Prevotellaceae</taxon>
        <taxon>Hoylesella</taxon>
    </lineage>
</organism>
<dbReference type="Proteomes" id="UP000029556">
    <property type="component" value="Unassembled WGS sequence"/>
</dbReference>
<dbReference type="GO" id="GO:0005975">
    <property type="term" value="P:carbohydrate metabolic process"/>
    <property type="evidence" value="ECO:0007669"/>
    <property type="project" value="InterPro"/>
</dbReference>
<dbReference type="Gene3D" id="1.20.1610.10">
    <property type="entry name" value="alpha-1,2-mannosidases domains"/>
    <property type="match status" value="1"/>
</dbReference>
<keyword evidence="3" id="KW-0106">Calcium</keyword>
<dbReference type="InterPro" id="IPR005887">
    <property type="entry name" value="GH92_a_mannosidase_put"/>
</dbReference>
<dbReference type="Gene3D" id="3.30.2080.10">
    <property type="entry name" value="GH92 mannosidase domain"/>
    <property type="match status" value="1"/>
</dbReference>
<dbReference type="GO" id="GO:0000224">
    <property type="term" value="F:peptide-N4-(N-acetyl-beta-glucosaminyl)asparagine amidase activity"/>
    <property type="evidence" value="ECO:0007669"/>
    <property type="project" value="TreeGrafter"/>
</dbReference>
<dbReference type="Gene3D" id="2.70.98.10">
    <property type="match status" value="1"/>
</dbReference>
<dbReference type="NCBIfam" id="TIGR01180">
    <property type="entry name" value="aman2_put"/>
    <property type="match status" value="1"/>
</dbReference>
<name>A0A096BU13_9BACT</name>
<dbReference type="OrthoDB" id="9762711at2"/>
<dbReference type="PANTHER" id="PTHR12143">
    <property type="entry name" value="PEPTIDE N-GLYCANASE PNGASE -RELATED"/>
    <property type="match status" value="1"/>
</dbReference>
<dbReference type="Gene3D" id="1.20.1050.60">
    <property type="entry name" value="alpha-1,2-mannosidase"/>
    <property type="match status" value="1"/>
</dbReference>
<evidence type="ECO:0008006" key="9">
    <source>
        <dbReference type="Google" id="ProtNLM"/>
    </source>
</evidence>
<evidence type="ECO:0000313" key="8">
    <source>
        <dbReference type="Proteomes" id="UP000029556"/>
    </source>
</evidence>
<dbReference type="GO" id="GO:0005829">
    <property type="term" value="C:cytosol"/>
    <property type="evidence" value="ECO:0007669"/>
    <property type="project" value="TreeGrafter"/>
</dbReference>
<evidence type="ECO:0000259" key="6">
    <source>
        <dbReference type="Pfam" id="PF17678"/>
    </source>
</evidence>
<dbReference type="InterPro" id="IPR050883">
    <property type="entry name" value="PNGase"/>
</dbReference>
<evidence type="ECO:0000259" key="5">
    <source>
        <dbReference type="Pfam" id="PF07971"/>
    </source>
</evidence>
<dbReference type="InterPro" id="IPR008928">
    <property type="entry name" value="6-hairpin_glycosidase_sf"/>
</dbReference>
<dbReference type="Pfam" id="PF17678">
    <property type="entry name" value="Glyco_hydro_92N"/>
    <property type="match status" value="1"/>
</dbReference>
<dbReference type="GO" id="GO:0030246">
    <property type="term" value="F:carbohydrate binding"/>
    <property type="evidence" value="ECO:0007669"/>
    <property type="project" value="InterPro"/>
</dbReference>
<dbReference type="SUPFAM" id="SSF48208">
    <property type="entry name" value="Six-hairpin glycosidases"/>
    <property type="match status" value="1"/>
</dbReference>
<reference evidence="7 8" key="1">
    <citation type="submission" date="2014-07" db="EMBL/GenBank/DDBJ databases">
        <authorList>
            <person name="McCorrison J."/>
            <person name="Sanka R."/>
            <person name="Torralba M."/>
            <person name="Gillis M."/>
            <person name="Haft D.H."/>
            <person name="Methe B."/>
            <person name="Sutton G."/>
            <person name="Nelson K.E."/>
        </authorList>
    </citation>
    <scope>NUCLEOTIDE SEQUENCE [LARGE SCALE GENOMIC DNA]</scope>
    <source>
        <strain evidence="7 8">DNF00853</strain>
    </source>
</reference>
<dbReference type="InterPro" id="IPR014718">
    <property type="entry name" value="GH-type_carb-bd"/>
</dbReference>
<dbReference type="PANTHER" id="PTHR12143:SF39">
    <property type="entry name" value="SECRETED PROTEIN"/>
    <property type="match status" value="1"/>
</dbReference>
<evidence type="ECO:0000256" key="2">
    <source>
        <dbReference type="ARBA" id="ARBA00011245"/>
    </source>
</evidence>
<sequence length="782" mass="88841">MKIKYIILSLFVAMQSVAVCASQKRSKQMDKPAIAYVNPFVGTDGYGNVYPGAQIPFGGIQISPDTDEHFYDCASGYKWNRNSIQGFSLTHLSGTGIPDMGDFLFMPGTGKILLDPGTDDAPDSGYRSRFSHDEEWATPGYYGVNLKDYGVKAEMTAGERSGIFRFTYPKTDSAFVLIDLNHTLWQKCVWSNIRVEDDHTITGYKLVKGWGPERHIYFRAEFSHPFRHFMIYQDKKPVIYDTSRFRSNREAWGPNILFTATFNTQDDAVVTVKTSIFSTSTDGAKLNMQELQGHTFDSLKQLAEQKWQKELSKYEIIGSEQQKRTFYTSAYHAALCPFTYDDADGRFSGLDKNIEQAHGFTNRTEFSLWDTYRAWHPLMNLIHHDIQADIANSMLAHYDKSVERMLPFWSFGSNETWCMIGYHAAAVLADMICKEVKGFDYERAFEAMVRTAMNPNYDGLPDYRFKGYVPFDKENESVSKTLEYAFDDYAIAQAAKKLGKTKEYTYFLNRALSYQNLFDHQTKYMRGKDASGAWRSPFSPIAYQGPGSVNGWGDITEGFTVQYHWTVPQDVQGLMNLMGKDKFRERLDSLFTYDLPDDIPGAHDIQGRIGAYWHGNEPCHHVAYLYNYLGEGWKGQKIVREVVDRFYGDEPGSLSGNDDCGQMSAWYIFNSMGFYPVAPSSGYYNIGSPALPGVTLTMSNGKKIVVTTKGWSKKAVYVSKVFLNGKPYTKSYLKWTDLKEGAHIQFVMSTKPNKKWATQPQDIAPSLSAPGKTMTYQQGMNL</sequence>
<feature type="signal peptide" evidence="4">
    <location>
        <begin position="1"/>
        <end position="21"/>
    </location>
</feature>
<dbReference type="GO" id="GO:0006516">
    <property type="term" value="P:glycoprotein catabolic process"/>
    <property type="evidence" value="ECO:0007669"/>
    <property type="project" value="TreeGrafter"/>
</dbReference>
<dbReference type="EMBL" id="JRNN01000025">
    <property type="protein sequence ID" value="KGF36644.1"/>
    <property type="molecule type" value="Genomic_DNA"/>
</dbReference>
<gene>
    <name evidence="7" type="ORF">HMPREF2137_01200</name>
</gene>
<evidence type="ECO:0000313" key="7">
    <source>
        <dbReference type="EMBL" id="KGF36644.1"/>
    </source>
</evidence>
<dbReference type="Pfam" id="PF07971">
    <property type="entry name" value="Glyco_hydro_92"/>
    <property type="match status" value="1"/>
</dbReference>
<dbReference type="FunFam" id="1.20.1050.60:FF:000001">
    <property type="entry name" value="Putative alpha-1,2-mannosidase"/>
    <property type="match status" value="1"/>
</dbReference>
<dbReference type="AlphaFoldDB" id="A0A096BU13"/>
<dbReference type="RefSeq" id="WP_036871596.1">
    <property type="nucleotide sequence ID" value="NZ_JRNN01000025.1"/>
</dbReference>
<feature type="domain" description="Glycosyl hydrolase family 92" evidence="5">
    <location>
        <begin position="284"/>
        <end position="749"/>
    </location>
</feature>
<protein>
    <recommendedName>
        <fullName evidence="9">Alpha-1,2-mannosidase</fullName>
    </recommendedName>
</protein>
<evidence type="ECO:0000256" key="3">
    <source>
        <dbReference type="ARBA" id="ARBA00022837"/>
    </source>
</evidence>
<feature type="domain" description="Glycosyl hydrolase family 92 N-terminal" evidence="6">
    <location>
        <begin position="36"/>
        <end position="276"/>
    </location>
</feature>
<evidence type="ECO:0000256" key="1">
    <source>
        <dbReference type="ARBA" id="ARBA00001913"/>
    </source>
</evidence>
<accession>A0A096BU13</accession>
<dbReference type="FunFam" id="3.30.2080.10:FF:000001">
    <property type="entry name" value="Alpha-1,2-mannosidase subfamily"/>
    <property type="match status" value="1"/>
</dbReference>
<dbReference type="InterPro" id="IPR012939">
    <property type="entry name" value="Glyco_hydro_92"/>
</dbReference>
<comment type="cofactor">
    <cofactor evidence="1">
        <name>Ca(2+)</name>
        <dbReference type="ChEBI" id="CHEBI:29108"/>
    </cofactor>
</comment>
<comment type="subunit">
    <text evidence="2">Monomer.</text>
</comment>